<dbReference type="OrthoDB" id="430051at2759"/>
<feature type="domain" description="Topo IA-type catalytic" evidence="4">
    <location>
        <begin position="166"/>
        <end position="250"/>
    </location>
</feature>
<dbReference type="InterPro" id="IPR013825">
    <property type="entry name" value="Topo_IA_cen_sub2"/>
</dbReference>
<dbReference type="GO" id="GO:0003677">
    <property type="term" value="F:DNA binding"/>
    <property type="evidence" value="ECO:0007669"/>
    <property type="project" value="UniProtKB-KW"/>
</dbReference>
<dbReference type="PROSITE" id="PS50880">
    <property type="entry name" value="TOPRIM"/>
    <property type="match status" value="1"/>
</dbReference>
<dbReference type="GO" id="GO:0006265">
    <property type="term" value="P:DNA topological change"/>
    <property type="evidence" value="ECO:0007669"/>
    <property type="project" value="InterPro"/>
</dbReference>
<evidence type="ECO:0000313" key="5">
    <source>
        <dbReference type="EMBL" id="KOO28311.1"/>
    </source>
</evidence>
<evidence type="ECO:0000256" key="1">
    <source>
        <dbReference type="ARBA" id="ARBA00023235"/>
    </source>
</evidence>
<dbReference type="InterPro" id="IPR034144">
    <property type="entry name" value="TOPRIM_TopoIII"/>
</dbReference>
<dbReference type="Gene3D" id="3.40.50.140">
    <property type="match status" value="1"/>
</dbReference>
<comment type="catalytic activity">
    <reaction evidence="2">
        <text>ATP-independent breakage of single-stranded DNA, followed by passage and rejoining.</text>
        <dbReference type="EC" id="5.6.2.1"/>
    </reaction>
</comment>
<protein>
    <recommendedName>
        <fullName evidence="2">DNA topoisomerase</fullName>
        <ecNumber evidence="2">5.6.2.1</ecNumber>
    </recommendedName>
</protein>
<reference evidence="6" key="1">
    <citation type="journal article" date="2015" name="PLoS Genet.">
        <title>Genome Sequence and Transcriptome Analyses of Chrysochromulina tobin: Metabolic Tools for Enhanced Algal Fitness in the Prominent Order Prymnesiales (Haptophyceae).</title>
        <authorList>
            <person name="Hovde B.T."/>
            <person name="Deodato C.R."/>
            <person name="Hunsperger H.M."/>
            <person name="Ryken S.A."/>
            <person name="Yost W."/>
            <person name="Jha R.K."/>
            <person name="Patterson J."/>
            <person name="Monnat R.J. Jr."/>
            <person name="Barlow S.B."/>
            <person name="Starkenburg S.R."/>
            <person name="Cattolico R.A."/>
        </authorList>
    </citation>
    <scope>NUCLEOTIDE SEQUENCE</scope>
    <source>
        <strain evidence="6">CCMP291</strain>
    </source>
</reference>
<dbReference type="InterPro" id="IPR000380">
    <property type="entry name" value="Topo_IA"/>
</dbReference>
<evidence type="ECO:0000256" key="2">
    <source>
        <dbReference type="RuleBase" id="RU362092"/>
    </source>
</evidence>
<comment type="function">
    <text evidence="2">Introduces a single-strand break via transesterification at a target site in duplex DNA. Releases the supercoiling and torsional tension of DNA introduced during the DNA replication and transcription by transiently cleaving and rejoining one strand of the DNA duplex. The scissile phosphodiester is attacked by the catalytic tyrosine of the enzyme, resulting in the formation of a DNA-(5'-phosphotyrosyl)-enzyme intermediate and the expulsion of a 3'-OH DNA strand.</text>
</comment>
<name>A0A0M0JNY1_9EUKA</name>
<dbReference type="Proteomes" id="UP000037460">
    <property type="component" value="Unassembled WGS sequence"/>
</dbReference>
<keyword evidence="1 2" id="KW-0413">Isomerase</keyword>
<dbReference type="PANTHER" id="PTHR11390:SF20">
    <property type="entry name" value="DNA TOPOISOMERASE 3-BETA-1"/>
    <property type="match status" value="1"/>
</dbReference>
<dbReference type="CDD" id="cd03362">
    <property type="entry name" value="TOPRIM_TopoIA_TopoIII"/>
    <property type="match status" value="1"/>
</dbReference>
<evidence type="ECO:0000259" key="3">
    <source>
        <dbReference type="PROSITE" id="PS50880"/>
    </source>
</evidence>
<organism evidence="5 6">
    <name type="scientific">Chrysochromulina tobinii</name>
    <dbReference type="NCBI Taxonomy" id="1460289"/>
    <lineage>
        <taxon>Eukaryota</taxon>
        <taxon>Haptista</taxon>
        <taxon>Haptophyta</taxon>
        <taxon>Prymnesiophyceae</taxon>
        <taxon>Prymnesiales</taxon>
        <taxon>Chrysochromulinaceae</taxon>
        <taxon>Chrysochromulina</taxon>
    </lineage>
</organism>
<dbReference type="SMART" id="SM00493">
    <property type="entry name" value="TOPRIM"/>
    <property type="match status" value="1"/>
</dbReference>
<dbReference type="Gene3D" id="2.70.20.10">
    <property type="entry name" value="Topoisomerase I, domain 3"/>
    <property type="match status" value="1"/>
</dbReference>
<evidence type="ECO:0000259" key="4">
    <source>
        <dbReference type="PROSITE" id="PS52039"/>
    </source>
</evidence>
<keyword evidence="2" id="KW-0238">DNA-binding</keyword>
<dbReference type="InterPro" id="IPR023405">
    <property type="entry name" value="Topo_IA_core_domain"/>
</dbReference>
<gene>
    <name evidence="5" type="ORF">Ctob_003960</name>
</gene>
<dbReference type="GO" id="GO:0005634">
    <property type="term" value="C:nucleus"/>
    <property type="evidence" value="ECO:0007669"/>
    <property type="project" value="TreeGrafter"/>
</dbReference>
<dbReference type="InterPro" id="IPR013824">
    <property type="entry name" value="Topo_IA_cen_sub1"/>
</dbReference>
<dbReference type="Pfam" id="PF01131">
    <property type="entry name" value="Topoisom_bac"/>
    <property type="match status" value="1"/>
</dbReference>
<proteinExistence type="inferred from homology"/>
<dbReference type="EC" id="5.6.2.1" evidence="2"/>
<dbReference type="InterPro" id="IPR013497">
    <property type="entry name" value="Topo_IA_cen"/>
</dbReference>
<dbReference type="PROSITE" id="PS52039">
    <property type="entry name" value="TOPO_IA_2"/>
    <property type="match status" value="1"/>
</dbReference>
<comment type="similarity">
    <text evidence="2">Belongs to the type IA topoisomerase family.</text>
</comment>
<dbReference type="InterPro" id="IPR003601">
    <property type="entry name" value="Topo_IA_2"/>
</dbReference>
<dbReference type="Pfam" id="PF01751">
    <property type="entry name" value="Toprim"/>
    <property type="match status" value="1"/>
</dbReference>
<dbReference type="InterPro" id="IPR006171">
    <property type="entry name" value="TOPRIM_dom"/>
</dbReference>
<dbReference type="PANTHER" id="PTHR11390">
    <property type="entry name" value="PROKARYOTIC DNA TOPOISOMERASE"/>
    <property type="match status" value="1"/>
</dbReference>
<feature type="domain" description="Toprim" evidence="3">
    <location>
        <begin position="3"/>
        <end position="148"/>
    </location>
</feature>
<evidence type="ECO:0000313" key="6">
    <source>
        <dbReference type="Proteomes" id="UP000037460"/>
    </source>
</evidence>
<dbReference type="GO" id="GO:0006281">
    <property type="term" value="P:DNA repair"/>
    <property type="evidence" value="ECO:0007669"/>
    <property type="project" value="TreeGrafter"/>
</dbReference>
<dbReference type="Gene3D" id="1.10.460.10">
    <property type="entry name" value="Topoisomerase I, domain 2"/>
    <property type="match status" value="1"/>
</dbReference>
<keyword evidence="2" id="KW-0799">Topoisomerase</keyword>
<dbReference type="SUPFAM" id="SSF56712">
    <property type="entry name" value="Prokaryotic type I DNA topoisomerase"/>
    <property type="match status" value="1"/>
</dbReference>
<accession>A0A0M0JNY1</accession>
<dbReference type="GO" id="GO:0003917">
    <property type="term" value="F:DNA topoisomerase type I (single strand cut, ATP-independent) activity"/>
    <property type="evidence" value="ECO:0007669"/>
    <property type="project" value="UniProtKB-EC"/>
</dbReference>
<dbReference type="PRINTS" id="PR00417">
    <property type="entry name" value="PRTPISMRASEI"/>
</dbReference>
<dbReference type="AlphaFoldDB" id="A0A0M0JNY1"/>
<dbReference type="SMART" id="SM00436">
    <property type="entry name" value="TOP1Bc"/>
    <property type="match status" value="1"/>
</dbReference>
<dbReference type="GO" id="GO:0006310">
    <property type="term" value="P:DNA recombination"/>
    <property type="evidence" value="ECO:0007669"/>
    <property type="project" value="TreeGrafter"/>
</dbReference>
<dbReference type="EMBL" id="JWZX01002586">
    <property type="protein sequence ID" value="KOO28311.1"/>
    <property type="molecule type" value="Genomic_DNA"/>
</dbReference>
<comment type="caution">
    <text evidence="5">The sequence shown here is derived from an EMBL/GenBank/DDBJ whole genome shotgun (WGS) entry which is preliminary data.</text>
</comment>
<keyword evidence="6" id="KW-1185">Reference proteome</keyword>
<sequence length="250" mass="27517">MEHILHVAEKPSLAAAIATFLAHERAVSVRHGETDVHELDGSFLGKPARFRVTSVKGHVFNLDFTEPYASSWDRPPIELFSCGTVKTPTSGAVCNHLREAAKGCSHLVLWLDCDREGENICFEVMHIVLPALRPAAGDARRVWRARFSAVSAASVSRAMETLTQPNEAEASAVDARQELDLKVGVAFTRYLTQSVSDRIKRLANTTISFGPCQTPALGFVVQRHLEIAAFVPEPYWTLAARLQVLSADER</sequence>